<dbReference type="EMBL" id="AWUE01010811">
    <property type="protein sequence ID" value="OMP11271.1"/>
    <property type="molecule type" value="Genomic_DNA"/>
</dbReference>
<evidence type="ECO:0000313" key="1">
    <source>
        <dbReference type="EMBL" id="OMP11271.1"/>
    </source>
</evidence>
<accession>A0A1R3KW00</accession>
<keyword evidence="2" id="KW-1185">Reference proteome</keyword>
<reference evidence="2" key="1">
    <citation type="submission" date="2013-09" db="EMBL/GenBank/DDBJ databases">
        <title>Corchorus olitorius genome sequencing.</title>
        <authorList>
            <person name="Alam M."/>
            <person name="Haque M.S."/>
            <person name="Islam M.S."/>
            <person name="Emdad E.M."/>
            <person name="Islam M.M."/>
            <person name="Ahmed B."/>
            <person name="Halim A."/>
            <person name="Hossen Q.M.M."/>
            <person name="Hossain M.Z."/>
            <person name="Ahmed R."/>
            <person name="Khan M.M."/>
            <person name="Islam R."/>
            <person name="Rashid M.M."/>
            <person name="Khan S.A."/>
            <person name="Rahman M.S."/>
            <person name="Alam M."/>
            <person name="Yahiya A.S."/>
            <person name="Khan M.S."/>
            <person name="Azam M.S."/>
            <person name="Haque T."/>
            <person name="Lashkar M.Z.H."/>
            <person name="Akhand A.I."/>
            <person name="Morshed G."/>
            <person name="Roy S."/>
            <person name="Uddin K.S."/>
            <person name="Rabeya T."/>
            <person name="Hossain A.S."/>
            <person name="Chowdhury A."/>
            <person name="Snigdha A.R."/>
            <person name="Mortoza M.S."/>
            <person name="Matin S.A."/>
            <person name="Hoque S.M.E."/>
            <person name="Islam M.K."/>
            <person name="Roy D.K."/>
            <person name="Haider R."/>
            <person name="Moosa M.M."/>
            <person name="Elias S.M."/>
            <person name="Hasan A.M."/>
            <person name="Jahan S."/>
            <person name="Shafiuddin M."/>
            <person name="Mahmood N."/>
            <person name="Shommy N.S."/>
        </authorList>
    </citation>
    <scope>NUCLEOTIDE SEQUENCE [LARGE SCALE GENOMIC DNA]</scope>
    <source>
        <strain evidence="2">cv. O-4</strain>
    </source>
</reference>
<organism evidence="1 2">
    <name type="scientific">Corchorus olitorius</name>
    <dbReference type="NCBI Taxonomy" id="93759"/>
    <lineage>
        <taxon>Eukaryota</taxon>
        <taxon>Viridiplantae</taxon>
        <taxon>Streptophyta</taxon>
        <taxon>Embryophyta</taxon>
        <taxon>Tracheophyta</taxon>
        <taxon>Spermatophyta</taxon>
        <taxon>Magnoliopsida</taxon>
        <taxon>eudicotyledons</taxon>
        <taxon>Gunneridae</taxon>
        <taxon>Pentapetalae</taxon>
        <taxon>rosids</taxon>
        <taxon>malvids</taxon>
        <taxon>Malvales</taxon>
        <taxon>Malvaceae</taxon>
        <taxon>Grewioideae</taxon>
        <taxon>Apeibeae</taxon>
        <taxon>Corchorus</taxon>
    </lineage>
</organism>
<sequence>MANVIIDADSSGLIPVAGIVEGSTGKDMNQAQGWL</sequence>
<protein>
    <submittedName>
        <fullName evidence="1">Uncharacterized protein</fullName>
    </submittedName>
</protein>
<proteinExistence type="predicted"/>
<dbReference type="Proteomes" id="UP000187203">
    <property type="component" value="Unassembled WGS sequence"/>
</dbReference>
<dbReference type="AlphaFoldDB" id="A0A1R3KW00"/>
<name>A0A1R3KW00_9ROSI</name>
<evidence type="ECO:0000313" key="2">
    <source>
        <dbReference type="Proteomes" id="UP000187203"/>
    </source>
</evidence>
<gene>
    <name evidence="1" type="ORF">COLO4_03918</name>
</gene>
<comment type="caution">
    <text evidence="1">The sequence shown here is derived from an EMBL/GenBank/DDBJ whole genome shotgun (WGS) entry which is preliminary data.</text>
</comment>